<dbReference type="NCBIfam" id="TIGR00254">
    <property type="entry name" value="GGDEF"/>
    <property type="match status" value="1"/>
</dbReference>
<dbReference type="SMART" id="SM00052">
    <property type="entry name" value="EAL"/>
    <property type="match status" value="1"/>
</dbReference>
<evidence type="ECO:0000313" key="4">
    <source>
        <dbReference type="Proteomes" id="UP000001574"/>
    </source>
</evidence>
<reference evidence="3 4" key="1">
    <citation type="submission" date="2006-10" db="EMBL/GenBank/DDBJ databases">
        <authorList>
            <person name="Fleischmann R.D."/>
            <person name="Dodson R.J."/>
            <person name="Haft D.H."/>
            <person name="Merkel J.S."/>
            <person name="Nelson W.C."/>
            <person name="Fraser C.M."/>
        </authorList>
    </citation>
    <scope>NUCLEOTIDE SEQUENCE [LARGE SCALE GENOMIC DNA]</scope>
    <source>
        <strain evidence="3 4">104</strain>
    </source>
</reference>
<gene>
    <name evidence="3" type="ordered locus">MAV_3132</name>
</gene>
<organism evidence="3 4">
    <name type="scientific">Mycobacterium avium (strain 104)</name>
    <dbReference type="NCBI Taxonomy" id="243243"/>
    <lineage>
        <taxon>Bacteria</taxon>
        <taxon>Bacillati</taxon>
        <taxon>Actinomycetota</taxon>
        <taxon>Actinomycetes</taxon>
        <taxon>Mycobacteriales</taxon>
        <taxon>Mycobacteriaceae</taxon>
        <taxon>Mycobacterium</taxon>
        <taxon>Mycobacterium avium complex (MAC)</taxon>
    </lineage>
</organism>
<feature type="domain" description="GGDEF" evidence="2">
    <location>
        <begin position="205"/>
        <end position="338"/>
    </location>
</feature>
<dbReference type="AlphaFoldDB" id="A0A0H2ZZA5"/>
<sequence length="621" mass="66441">MSGTLDHLVTAAAAELMAATAADAAQISERVLADLVSHFGVNFGFLRHNDHSIRATVLVAEWPPRNVDPDPLGVIYFADADSVFARVETMKEPDVLRPEPANADYQRNIEDGTGIPEVSLAAVPLLSGDVTTGTLGFVKFGDREWLSEELNALQAIAALFAQLQARVVAEEQIHYLAEHDELTGLLNRRALIAHLDKRLAPGQPGPVPVVFLAIDRFKVINGRLGQDAGDRFIDAFAALLREATEIPSVIARFGGDEFGVVPAAPMDVEAAESFAHSLHERLHHPIAIDDEMLSRTVSIGVAAGIPGDESTSDLLRRVDQATRSAKAAGGNNVATFRPEMSTIDTIRNDIELYLEGMIDGGSGALVLHYLPEFDMRTGEILGTEALTRWQHPTLGLLMPDSFIQVAESINLGAKLGRLVMRSACAQFGQWRSRGVGQGTVLRINVSPVQLVTAGIVDTVAATLDEFGLDPSTVCLEITESVVVQDIDATRQTLFGLKDIGVQIAIDDFGTGYSVLTYLKSLPVDSLKIDKGFVQSLDTNPGDLAIVRSTLALADAFGLDVVAEGVETVAAAETLLSLGCHRAQGFLLSRPLDSAGMEALLIKGAIPMRFSDGGAPENQHVV</sequence>
<dbReference type="RefSeq" id="WP_011725275.1">
    <property type="nucleotide sequence ID" value="NC_008595.1"/>
</dbReference>
<dbReference type="PANTHER" id="PTHR33121">
    <property type="entry name" value="CYCLIC DI-GMP PHOSPHODIESTERASE PDEF"/>
    <property type="match status" value="1"/>
</dbReference>
<dbReference type="InterPro" id="IPR035919">
    <property type="entry name" value="EAL_sf"/>
</dbReference>
<dbReference type="InterPro" id="IPR050706">
    <property type="entry name" value="Cyclic-di-GMP_PDE-like"/>
</dbReference>
<dbReference type="GO" id="GO:0071111">
    <property type="term" value="F:cyclic-guanylate-specific phosphodiesterase activity"/>
    <property type="evidence" value="ECO:0007669"/>
    <property type="project" value="InterPro"/>
</dbReference>
<protein>
    <submittedName>
        <fullName evidence="3">GGDEF domain protein</fullName>
    </submittedName>
</protein>
<dbReference type="InterPro" id="IPR029016">
    <property type="entry name" value="GAF-like_dom_sf"/>
</dbReference>
<dbReference type="Gene3D" id="3.30.70.270">
    <property type="match status" value="1"/>
</dbReference>
<accession>A0A0H2ZZA5</accession>
<dbReference type="SUPFAM" id="SSF141868">
    <property type="entry name" value="EAL domain-like"/>
    <property type="match status" value="1"/>
</dbReference>
<dbReference type="SUPFAM" id="SSF55073">
    <property type="entry name" value="Nucleotide cyclase"/>
    <property type="match status" value="1"/>
</dbReference>
<dbReference type="InterPro" id="IPR000160">
    <property type="entry name" value="GGDEF_dom"/>
</dbReference>
<dbReference type="Pfam" id="PF00990">
    <property type="entry name" value="GGDEF"/>
    <property type="match status" value="1"/>
</dbReference>
<dbReference type="SMART" id="SM00267">
    <property type="entry name" value="GGDEF"/>
    <property type="match status" value="1"/>
</dbReference>
<dbReference type="InterPro" id="IPR029787">
    <property type="entry name" value="Nucleotide_cyclase"/>
</dbReference>
<dbReference type="CDD" id="cd01949">
    <property type="entry name" value="GGDEF"/>
    <property type="match status" value="1"/>
</dbReference>
<dbReference type="PROSITE" id="PS50887">
    <property type="entry name" value="GGDEF"/>
    <property type="match status" value="1"/>
</dbReference>
<dbReference type="Pfam" id="PF01590">
    <property type="entry name" value="GAF"/>
    <property type="match status" value="1"/>
</dbReference>
<dbReference type="PROSITE" id="PS50883">
    <property type="entry name" value="EAL"/>
    <property type="match status" value="1"/>
</dbReference>
<dbReference type="KEGG" id="mav:MAV_3132"/>
<dbReference type="Gene3D" id="3.30.450.40">
    <property type="match status" value="1"/>
</dbReference>
<proteinExistence type="predicted"/>
<feature type="domain" description="EAL" evidence="1">
    <location>
        <begin position="347"/>
        <end position="604"/>
    </location>
</feature>
<dbReference type="InterPro" id="IPR043128">
    <property type="entry name" value="Rev_trsase/Diguanyl_cyclase"/>
</dbReference>
<dbReference type="Proteomes" id="UP000001574">
    <property type="component" value="Chromosome"/>
</dbReference>
<dbReference type="SMART" id="SM00065">
    <property type="entry name" value="GAF"/>
    <property type="match status" value="1"/>
</dbReference>
<dbReference type="SUPFAM" id="SSF55781">
    <property type="entry name" value="GAF domain-like"/>
    <property type="match status" value="1"/>
</dbReference>
<evidence type="ECO:0000259" key="2">
    <source>
        <dbReference type="PROSITE" id="PS50887"/>
    </source>
</evidence>
<dbReference type="HOGENOM" id="CLU_000445_70_50_11"/>
<dbReference type="Gene3D" id="3.20.20.450">
    <property type="entry name" value="EAL domain"/>
    <property type="match status" value="1"/>
</dbReference>
<dbReference type="InterPro" id="IPR003018">
    <property type="entry name" value="GAF"/>
</dbReference>
<dbReference type="EMBL" id="CP000479">
    <property type="protein sequence ID" value="ABK67668.1"/>
    <property type="molecule type" value="Genomic_DNA"/>
</dbReference>
<evidence type="ECO:0000259" key="1">
    <source>
        <dbReference type="PROSITE" id="PS50883"/>
    </source>
</evidence>
<dbReference type="PANTHER" id="PTHR33121:SF70">
    <property type="entry name" value="SIGNALING PROTEIN YKOW"/>
    <property type="match status" value="1"/>
</dbReference>
<dbReference type="CDD" id="cd01948">
    <property type="entry name" value="EAL"/>
    <property type="match status" value="1"/>
</dbReference>
<dbReference type="Pfam" id="PF00563">
    <property type="entry name" value="EAL"/>
    <property type="match status" value="1"/>
</dbReference>
<dbReference type="InterPro" id="IPR001633">
    <property type="entry name" value="EAL_dom"/>
</dbReference>
<evidence type="ECO:0000313" key="3">
    <source>
        <dbReference type="EMBL" id="ABK67668.1"/>
    </source>
</evidence>
<name>A0A0H2ZZA5_MYCA1</name>